<dbReference type="EMBL" id="QXFI01000009">
    <property type="protein sequence ID" value="RIV46980.1"/>
    <property type="molecule type" value="Genomic_DNA"/>
</dbReference>
<evidence type="ECO:0000313" key="2">
    <source>
        <dbReference type="EMBL" id="RIV46980.1"/>
    </source>
</evidence>
<dbReference type="OrthoDB" id="8064373at2"/>
<dbReference type="Proteomes" id="UP000266691">
    <property type="component" value="Unassembled WGS sequence"/>
</dbReference>
<dbReference type="InterPro" id="IPR002611">
    <property type="entry name" value="IstB_ATP-bd"/>
</dbReference>
<gene>
    <name evidence="2" type="ORF">D2V05_03225</name>
    <name evidence="3" type="ORF">FQ017_03210</name>
</gene>
<name>A0A3A1NLP7_9FLAO</name>
<reference evidence="3 5" key="2">
    <citation type="submission" date="2019-07" db="EMBL/GenBank/DDBJ databases">
        <title>Draft genome of two Muricauda strains isolated from deep sea.</title>
        <authorList>
            <person name="Sun C."/>
        </authorList>
    </citation>
    <scope>NUCLEOTIDE SEQUENCE [LARGE SCALE GENOMIC DNA]</scope>
    <source>
        <strain evidence="3 5">72</strain>
    </source>
</reference>
<dbReference type="GO" id="GO:0005524">
    <property type="term" value="F:ATP binding"/>
    <property type="evidence" value="ECO:0007669"/>
    <property type="project" value="InterPro"/>
</dbReference>
<dbReference type="InterPro" id="IPR027417">
    <property type="entry name" value="P-loop_NTPase"/>
</dbReference>
<dbReference type="AlphaFoldDB" id="A0A3A1NLP7"/>
<evidence type="ECO:0000313" key="4">
    <source>
        <dbReference type="Proteomes" id="UP000266691"/>
    </source>
</evidence>
<evidence type="ECO:0000313" key="5">
    <source>
        <dbReference type="Proteomes" id="UP000321621"/>
    </source>
</evidence>
<proteinExistence type="predicted"/>
<dbReference type="Proteomes" id="UP000321621">
    <property type="component" value="Unassembled WGS sequence"/>
</dbReference>
<dbReference type="Gene3D" id="3.40.50.300">
    <property type="entry name" value="P-loop containing nucleotide triphosphate hydrolases"/>
    <property type="match status" value="1"/>
</dbReference>
<feature type="domain" description="IstB-like ATP-binding" evidence="1">
    <location>
        <begin position="15"/>
        <end position="59"/>
    </location>
</feature>
<comment type="caution">
    <text evidence="2">The sequence shown here is derived from an EMBL/GenBank/DDBJ whole genome shotgun (WGS) entry which is preliminary data.</text>
</comment>
<evidence type="ECO:0000313" key="3">
    <source>
        <dbReference type="EMBL" id="TXJ99869.1"/>
    </source>
</evidence>
<reference evidence="2 4" key="1">
    <citation type="submission" date="2018-08" db="EMBL/GenBank/DDBJ databases">
        <title>Proposal of Muricauda 72 sp.nov. and Muricauda NH166 sp.nov., isolated from seawater.</title>
        <authorList>
            <person name="Cheng H."/>
            <person name="Wu Y.-H."/>
            <person name="Guo L.-L."/>
            <person name="Xu X.-W."/>
        </authorList>
    </citation>
    <scope>NUCLEOTIDE SEQUENCE [LARGE SCALE GENOMIC DNA]</scope>
    <source>
        <strain evidence="2 4">72</strain>
    </source>
</reference>
<dbReference type="EMBL" id="VNWK01000009">
    <property type="protein sequence ID" value="TXJ99869.1"/>
    <property type="molecule type" value="Genomic_DNA"/>
</dbReference>
<accession>A0A3A1NLP7</accession>
<keyword evidence="5" id="KW-1185">Reference proteome</keyword>
<organism evidence="2 4">
    <name type="scientific">Flagellimonas pelagia</name>
    <dbReference type="NCBI Taxonomy" id="2306998"/>
    <lineage>
        <taxon>Bacteria</taxon>
        <taxon>Pseudomonadati</taxon>
        <taxon>Bacteroidota</taxon>
        <taxon>Flavobacteriia</taxon>
        <taxon>Flavobacteriales</taxon>
        <taxon>Flavobacteriaceae</taxon>
        <taxon>Flagellimonas</taxon>
    </lineage>
</organism>
<evidence type="ECO:0000259" key="1">
    <source>
        <dbReference type="Pfam" id="PF01695"/>
    </source>
</evidence>
<protein>
    <recommendedName>
        <fullName evidence="1">IstB-like ATP-binding domain-containing protein</fullName>
    </recommendedName>
</protein>
<dbReference type="Pfam" id="PF01695">
    <property type="entry name" value="IstB_IS21"/>
    <property type="match status" value="1"/>
</dbReference>
<sequence>MYGYSEIKTQNYSPQLPVSKWHDIIGERTLADAILDRLVHTAYRIDIKGESMRRKLKNKN</sequence>